<proteinExistence type="predicted"/>
<dbReference type="PATRIC" id="fig|442.8.peg.62"/>
<comment type="caution">
    <text evidence="2">The sequence shown here is derived from an EMBL/GenBank/DDBJ whole genome shotgun (WGS) entry which is preliminary data.</text>
</comment>
<dbReference type="AlphaFoldDB" id="A0A149RXR5"/>
<evidence type="ECO:0000256" key="1">
    <source>
        <dbReference type="SAM" id="Phobius"/>
    </source>
</evidence>
<dbReference type="NCBIfam" id="NF038220">
    <property type="entry name" value="IcmT_TraK"/>
    <property type="match status" value="1"/>
</dbReference>
<evidence type="ECO:0000313" key="2">
    <source>
        <dbReference type="EMBL" id="KXV19245.1"/>
    </source>
</evidence>
<dbReference type="Proteomes" id="UP000075655">
    <property type="component" value="Unassembled WGS sequence"/>
</dbReference>
<dbReference type="RefSeq" id="WP_062500780.1">
    <property type="nucleotide sequence ID" value="NZ_LHZG01000153.1"/>
</dbReference>
<keyword evidence="1" id="KW-1133">Transmembrane helix</keyword>
<keyword evidence="1" id="KW-0812">Transmembrane</keyword>
<reference evidence="2 3" key="1">
    <citation type="submission" date="2015-06" db="EMBL/GenBank/DDBJ databases">
        <title>Improved classification and identification of acetic acid bacteria using matrix-assisted laser desorption/ionization time-of-flight mass spectrometry; Gluconobacter nephelii and Gluconobacter uchimurae are later heterotypic synonyms of Gluconobacter japonicus and Gluconobacter oxydans, respectively.</title>
        <authorList>
            <person name="Li L."/>
            <person name="Cleenwerck I."/>
            <person name="De Vuyst L."/>
            <person name="Vandamme P."/>
        </authorList>
    </citation>
    <scope>NUCLEOTIDE SEQUENCE [LARGE SCALE GENOMIC DNA]</scope>
    <source>
        <strain evidence="2 3">LMG 1676</strain>
    </source>
</reference>
<organism evidence="2 3">
    <name type="scientific">Gluconobacter oxydans</name>
    <name type="common">Gluconobacter suboxydans</name>
    <dbReference type="NCBI Taxonomy" id="442"/>
    <lineage>
        <taxon>Bacteria</taxon>
        <taxon>Pseudomonadati</taxon>
        <taxon>Pseudomonadota</taxon>
        <taxon>Alphaproteobacteria</taxon>
        <taxon>Acetobacterales</taxon>
        <taxon>Acetobacteraceae</taxon>
        <taxon>Gluconobacter</taxon>
    </lineage>
</organism>
<dbReference type="EMBL" id="LHZG01000153">
    <property type="protein sequence ID" value="KXV19245.1"/>
    <property type="molecule type" value="Genomic_DNA"/>
</dbReference>
<gene>
    <name evidence="2" type="ORF">AD934_05365</name>
</gene>
<keyword evidence="1" id="KW-0472">Membrane</keyword>
<sequence length="82" mass="9434">MWRATAQPVRLAILDGRACLPLLLTISYWSWTTLYIGFFGTVVFVTISFFGLTLPAAMRTLRRLVTGPIRTGRPTWKRRRYG</sequence>
<protein>
    <submittedName>
        <fullName evidence="2">Phosphoesterase</fullName>
    </submittedName>
</protein>
<feature type="transmembrane region" description="Helical" evidence="1">
    <location>
        <begin position="35"/>
        <end position="54"/>
    </location>
</feature>
<name>A0A149RXR5_GLUOY</name>
<dbReference type="InterPro" id="IPR047756">
    <property type="entry name" value="IcmT-like"/>
</dbReference>
<accession>A0A149RXR5</accession>
<evidence type="ECO:0000313" key="3">
    <source>
        <dbReference type="Proteomes" id="UP000075655"/>
    </source>
</evidence>